<feature type="coiled-coil region" evidence="1">
    <location>
        <begin position="26"/>
        <end position="53"/>
    </location>
</feature>
<proteinExistence type="predicted"/>
<gene>
    <name evidence="3" type="ORF">W7K_17980</name>
</gene>
<keyword evidence="2" id="KW-0732">Signal</keyword>
<evidence type="ECO:0000256" key="2">
    <source>
        <dbReference type="SAM" id="SignalP"/>
    </source>
</evidence>
<name>A0A0L8A6B5_9GAMM</name>
<keyword evidence="1" id="KW-0175">Coiled coil</keyword>
<dbReference type="OrthoDB" id="6058858at2"/>
<protein>
    <submittedName>
        <fullName evidence="3">Uncharacterized protein</fullName>
    </submittedName>
</protein>
<dbReference type="Proteomes" id="UP000036890">
    <property type="component" value="Unassembled WGS sequence"/>
</dbReference>
<comment type="caution">
    <text evidence="3">The sequence shown here is derived from an EMBL/GenBank/DDBJ whole genome shotgun (WGS) entry which is preliminary data.</text>
</comment>
<evidence type="ECO:0000313" key="4">
    <source>
        <dbReference type="Proteomes" id="UP000036890"/>
    </source>
</evidence>
<evidence type="ECO:0000313" key="3">
    <source>
        <dbReference type="EMBL" id="KOE97845.1"/>
    </source>
</evidence>
<organism evidence="3 4">
    <name type="scientific">Stenotrophomonas geniculata N1</name>
    <dbReference type="NCBI Taxonomy" id="1167641"/>
    <lineage>
        <taxon>Bacteria</taxon>
        <taxon>Pseudomonadati</taxon>
        <taxon>Pseudomonadota</taxon>
        <taxon>Gammaproteobacteria</taxon>
        <taxon>Lysobacterales</taxon>
        <taxon>Lysobacteraceae</taxon>
        <taxon>Stenotrophomonas</taxon>
    </lineage>
</organism>
<dbReference type="AlphaFoldDB" id="A0A0L8A6B5"/>
<evidence type="ECO:0000256" key="1">
    <source>
        <dbReference type="SAM" id="Coils"/>
    </source>
</evidence>
<feature type="chain" id="PRO_5005579906" evidence="2">
    <location>
        <begin position="21"/>
        <end position="173"/>
    </location>
</feature>
<dbReference type="EMBL" id="AJLO02000039">
    <property type="protein sequence ID" value="KOE97845.1"/>
    <property type="molecule type" value="Genomic_DNA"/>
</dbReference>
<reference evidence="3 4" key="1">
    <citation type="journal article" date="2012" name="J. Bacteriol.">
        <title>Genome sequence of a novel nicotine-degrading strain, Pseudomonas geniculata N1.</title>
        <authorList>
            <person name="Tang H."/>
            <person name="Yu H."/>
            <person name="Tai C."/>
            <person name="Huang K."/>
            <person name="Liu Y."/>
            <person name="Wang L."/>
            <person name="Yao Y."/>
            <person name="Wu G."/>
            <person name="Xu P."/>
        </authorList>
    </citation>
    <scope>NUCLEOTIDE SEQUENCE [LARGE SCALE GENOMIC DNA]</scope>
    <source>
        <strain evidence="3 4">N1</strain>
    </source>
</reference>
<dbReference type="PROSITE" id="PS51257">
    <property type="entry name" value="PROKAR_LIPOPROTEIN"/>
    <property type="match status" value="1"/>
</dbReference>
<dbReference type="RefSeq" id="WP_010481663.1">
    <property type="nucleotide sequence ID" value="NZ_AJLO02000039.1"/>
</dbReference>
<feature type="signal peptide" evidence="2">
    <location>
        <begin position="1"/>
        <end position="20"/>
    </location>
</feature>
<accession>A0A0L8A6B5</accession>
<sequence>MLYRALAIVALIAATAGLFSCQQVRVNRATAALDRANAALASANAEKKDLAGKLELAQGTTRVVTEYVDRVQVVRERGDTITKEVPVYVTPTADAACAVPAGFVHIHDAAAAGIAPTGTAGDPDAPAAGVTLSAVAETTAANYGQYHAAAEQVTALQQLVTQLHTALAECARR</sequence>